<organism evidence="2 3">
    <name type="scientific">Vibrio eleionomae</name>
    <dbReference type="NCBI Taxonomy" id="2653505"/>
    <lineage>
        <taxon>Bacteria</taxon>
        <taxon>Pseudomonadati</taxon>
        <taxon>Pseudomonadota</taxon>
        <taxon>Gammaproteobacteria</taxon>
        <taxon>Vibrionales</taxon>
        <taxon>Vibrionaceae</taxon>
        <taxon>Vibrio</taxon>
    </lineage>
</organism>
<feature type="domain" description="YbaK/aminoacyl-tRNA synthetase-associated" evidence="1">
    <location>
        <begin position="24"/>
        <end position="140"/>
    </location>
</feature>
<dbReference type="Pfam" id="PF04073">
    <property type="entry name" value="tRNA_edit"/>
    <property type="match status" value="1"/>
</dbReference>
<keyword evidence="3" id="KW-1185">Reference proteome</keyword>
<evidence type="ECO:0000313" key="2">
    <source>
        <dbReference type="EMBL" id="MZI96080.1"/>
    </source>
</evidence>
<comment type="caution">
    <text evidence="2">The sequence shown here is derived from an EMBL/GenBank/DDBJ whole genome shotgun (WGS) entry which is preliminary data.</text>
</comment>
<protein>
    <submittedName>
        <fullName evidence="2">YbaK/EbsC family protein</fullName>
    </submittedName>
</protein>
<dbReference type="RefSeq" id="WP_161158573.1">
    <property type="nucleotide sequence ID" value="NZ_WEKT01000095.1"/>
</dbReference>
<dbReference type="PANTHER" id="PTHR30411">
    <property type="entry name" value="CYTOPLASMIC PROTEIN"/>
    <property type="match status" value="1"/>
</dbReference>
<dbReference type="AlphaFoldDB" id="A0A7X4LQI8"/>
<evidence type="ECO:0000313" key="3">
    <source>
        <dbReference type="Proteomes" id="UP000462621"/>
    </source>
</evidence>
<dbReference type="InterPro" id="IPR036754">
    <property type="entry name" value="YbaK/aa-tRNA-synt-asso_dom_sf"/>
</dbReference>
<dbReference type="Gene3D" id="3.90.960.10">
    <property type="entry name" value="YbaK/aminoacyl-tRNA synthetase-associated domain"/>
    <property type="match status" value="1"/>
</dbReference>
<dbReference type="InterPro" id="IPR007214">
    <property type="entry name" value="YbaK/aa-tRNA-synth-assoc-dom"/>
</dbReference>
<evidence type="ECO:0000259" key="1">
    <source>
        <dbReference type="Pfam" id="PF04073"/>
    </source>
</evidence>
<accession>A0A7X4LQI8</accession>
<dbReference type="PANTHER" id="PTHR30411:SF1">
    <property type="entry name" value="CYTOPLASMIC PROTEIN"/>
    <property type="match status" value="1"/>
</dbReference>
<dbReference type="GO" id="GO:0002161">
    <property type="term" value="F:aminoacyl-tRNA deacylase activity"/>
    <property type="evidence" value="ECO:0007669"/>
    <property type="project" value="InterPro"/>
</dbReference>
<dbReference type="CDD" id="cd04333">
    <property type="entry name" value="ProX_deacylase"/>
    <property type="match status" value="1"/>
</dbReference>
<sequence length="159" mass="17190">MSVDRVKEFLAQHAKDLEVTELKESTATVVEAAQAFGVEPGQIAKTLSLRLEEGVALIVMAGDAKIQNGKFKRLFGIKPRMLKGEEVEPLTGFRPGGVCPFTTREGVKIFCDESLKAHDYVLPAGGNANSGVRVTPARLAEVCQADWVDVAKEMETESA</sequence>
<dbReference type="EMBL" id="WEKT01000095">
    <property type="protein sequence ID" value="MZI96080.1"/>
    <property type="molecule type" value="Genomic_DNA"/>
</dbReference>
<reference evidence="2 3" key="1">
    <citation type="submission" date="2019-10" db="EMBL/GenBank/DDBJ databases">
        <title>Vibrio sp. nov. isolated from a shrimp pond.</title>
        <authorList>
            <person name="Gomez-Gil B."/>
            <person name="Enciso-Ibarra J."/>
            <person name="Enciso-Ibarra K."/>
            <person name="Bolan-Mejia C."/>
        </authorList>
    </citation>
    <scope>NUCLEOTIDE SEQUENCE [LARGE SCALE GENOMIC DNA]</scope>
    <source>
        <strain evidence="2 3">CAIM 722</strain>
    </source>
</reference>
<gene>
    <name evidence="2" type="ORF">F9817_23125</name>
</gene>
<proteinExistence type="predicted"/>
<dbReference type="SUPFAM" id="SSF55826">
    <property type="entry name" value="YbaK/ProRS associated domain"/>
    <property type="match status" value="1"/>
</dbReference>
<name>A0A7X4LQI8_9VIBR</name>
<dbReference type="Proteomes" id="UP000462621">
    <property type="component" value="Unassembled WGS sequence"/>
</dbReference>